<dbReference type="KEGG" id="cbac:JI75_07885"/>
<keyword evidence="4 5" id="KW-0472">Membrane</keyword>
<dbReference type="NCBIfam" id="TIGR03057">
    <property type="entry name" value="xxxLxxG_by_4"/>
    <property type="match status" value="4"/>
</dbReference>
<keyword evidence="8" id="KW-1185">Reference proteome</keyword>
<dbReference type="PANTHER" id="PTHR43077">
    <property type="entry name" value="TRANSPORT PERMEASE YVFS-RELATED"/>
    <property type="match status" value="1"/>
</dbReference>
<evidence type="ECO:0000313" key="8">
    <source>
        <dbReference type="Proteomes" id="UP000031121"/>
    </source>
</evidence>
<dbReference type="GO" id="GO:0140359">
    <property type="term" value="F:ABC-type transporter activity"/>
    <property type="evidence" value="ECO:0007669"/>
    <property type="project" value="InterPro"/>
</dbReference>
<dbReference type="NCBIfam" id="TIGR03061">
    <property type="entry name" value="pip_yhgE_Nterm"/>
    <property type="match status" value="1"/>
</dbReference>
<feature type="transmembrane region" description="Helical" evidence="5">
    <location>
        <begin position="815"/>
        <end position="839"/>
    </location>
</feature>
<evidence type="ECO:0000256" key="4">
    <source>
        <dbReference type="ARBA" id="ARBA00023136"/>
    </source>
</evidence>
<dbReference type="InterPro" id="IPR013525">
    <property type="entry name" value="ABC2_TM"/>
</dbReference>
<evidence type="ECO:0000259" key="6">
    <source>
        <dbReference type="Pfam" id="PF12698"/>
    </source>
</evidence>
<evidence type="ECO:0000256" key="3">
    <source>
        <dbReference type="ARBA" id="ARBA00022989"/>
    </source>
</evidence>
<proteinExistence type="predicted"/>
<protein>
    <recommendedName>
        <fullName evidence="6">ABC-2 type transporter transmembrane domain-containing protein</fullName>
    </recommendedName>
</protein>
<dbReference type="AlphaFoldDB" id="A0A0A8B5I6"/>
<dbReference type="RefSeq" id="WP_039690010.1">
    <property type="nucleotide sequence ID" value="NZ_CP009302.1"/>
</dbReference>
<gene>
    <name evidence="7" type="ORF">JI75_07885</name>
</gene>
<evidence type="ECO:0000256" key="5">
    <source>
        <dbReference type="SAM" id="Phobius"/>
    </source>
</evidence>
<dbReference type="OrthoDB" id="9811483at2"/>
<feature type="transmembrane region" description="Helical" evidence="5">
    <location>
        <begin position="763"/>
        <end position="782"/>
    </location>
</feature>
<feature type="transmembrane region" description="Helical" evidence="5">
    <location>
        <begin position="661"/>
        <end position="684"/>
    </location>
</feature>
<sequence length="857" mass="87263">MAFKGLRFAVSEVKNNMSGGVMKVVIAAIGVIPLLYGALYLYAFMDPYKTLDTVPVAVVIEDRGAVIDGEQRNVGQQVKERLQDSDEGFQWNFVDANEAERGLEDGAYYMVATIPSDFTEKIATAETDEPERASMLVTYNEATNMLASQLGSSAWKQVRSQVSEAVVQEYWETAYGSINSGADDLGQAVDGARQIADGAETAQDGADQLSDGAFTLRTALGTLADGLSTLSSGASELKGATSSLVAGTSKLQSGADQLSSGAGQVASGASQLKSQGTEKIANGADQLRTQGTAPLSSGADQLREATAALPTSDQVAQLQAADNQLKEGLSSLSAKVGTSSDTDSTTLFGGVNQLASGAQQVSSGADQLKGGADALVAGIGSSGDSGTSTLYGLSNSESAAIDAALATLQGSGNTDAATQQAIAYLKGAQQAASGVRTAEGRIAAGAAGLQSGLNGLSSGAGNLSQGLVSLQTNMNLLSDAAGQLKGGYDTLSSTVSPLITGAPALKSAIGQLASGASQVDAKMQALAQGAGEVDANMQSLVSGSRQVADGADSAAAGASELVGGAVKLDDGAAKLANGAQTAADGSGKAEDGAATLAENELKLADGLGDLTDGSSELASALADAQDSMRIDNVQARSEMMSSPVELDESRYTDVLNYGTGFAPYFISLALWVGALMVGFIFKPLNNRLILSGAHPVMVAFSSFMPLAVMAIIQALLLLATLQFGLRLQIDNVAAFYLIGILVALVFAALMQLIFAALKVPGRVVAIVFLMLQLTSAAGTFPIEMTPPFFQAISPFMPMTYSVASLRQAMAGLDTAAMLGAAAVLAGIGIASFAGTVLVARAKRNVTMTDLHPAISLS</sequence>
<feature type="transmembrane region" description="Helical" evidence="5">
    <location>
        <begin position="733"/>
        <end position="756"/>
    </location>
</feature>
<dbReference type="Gene3D" id="3.40.1710.10">
    <property type="entry name" value="abc type-2 transporter like domain"/>
    <property type="match status" value="1"/>
</dbReference>
<evidence type="ECO:0000256" key="1">
    <source>
        <dbReference type="ARBA" id="ARBA00004141"/>
    </source>
</evidence>
<feature type="domain" description="ABC-2 type transporter transmembrane" evidence="6">
    <location>
        <begin position="31"/>
        <end position="149"/>
    </location>
</feature>
<evidence type="ECO:0000313" key="7">
    <source>
        <dbReference type="EMBL" id="AJC12584.1"/>
    </source>
</evidence>
<feature type="transmembrane region" description="Helical" evidence="5">
    <location>
        <begin position="696"/>
        <end position="721"/>
    </location>
</feature>
<evidence type="ECO:0000256" key="2">
    <source>
        <dbReference type="ARBA" id="ARBA00022692"/>
    </source>
</evidence>
<feature type="domain" description="ABC-2 type transporter transmembrane" evidence="6">
    <location>
        <begin position="627"/>
        <end position="836"/>
    </location>
</feature>
<dbReference type="Gene3D" id="1.10.287.950">
    <property type="entry name" value="Methyl-accepting chemotaxis protein"/>
    <property type="match status" value="1"/>
</dbReference>
<dbReference type="EMBL" id="CP009302">
    <property type="protein sequence ID" value="AJC12584.1"/>
    <property type="molecule type" value="Genomic_DNA"/>
</dbReference>
<feature type="transmembrane region" description="Helical" evidence="5">
    <location>
        <begin position="21"/>
        <end position="45"/>
    </location>
</feature>
<dbReference type="InterPro" id="IPR051328">
    <property type="entry name" value="T7SS_ABC-Transporter"/>
</dbReference>
<dbReference type="GO" id="GO:0016020">
    <property type="term" value="C:membrane"/>
    <property type="evidence" value="ECO:0007669"/>
    <property type="project" value="UniProtKB-SubCell"/>
</dbReference>
<dbReference type="InterPro" id="IPR017501">
    <property type="entry name" value="Phage_infect_YhgE_C"/>
</dbReference>
<keyword evidence="2 5" id="KW-0812">Transmembrane</keyword>
<dbReference type="Proteomes" id="UP000031121">
    <property type="component" value="Chromosome"/>
</dbReference>
<comment type="subcellular location">
    <subcellularLocation>
        <location evidence="1">Membrane</location>
        <topology evidence="1">Multi-pass membrane protein</topology>
    </subcellularLocation>
</comment>
<dbReference type="PANTHER" id="PTHR43077:SF5">
    <property type="entry name" value="PHAGE INFECTION PROTEIN"/>
    <property type="match status" value="1"/>
</dbReference>
<organism evidence="7 8">
    <name type="scientific">Berryella intestinalis</name>
    <dbReference type="NCBI Taxonomy" id="1531429"/>
    <lineage>
        <taxon>Bacteria</taxon>
        <taxon>Bacillati</taxon>
        <taxon>Actinomycetota</taxon>
        <taxon>Coriobacteriia</taxon>
        <taxon>Eggerthellales</taxon>
        <taxon>Eggerthellaceae</taxon>
        <taxon>Berryella</taxon>
    </lineage>
</organism>
<dbReference type="Pfam" id="PF12698">
    <property type="entry name" value="ABC2_membrane_3"/>
    <property type="match status" value="2"/>
</dbReference>
<reference evidence="7 8" key="2">
    <citation type="journal article" date="2015" name="Genome Announc.">
        <title>Complete Genome Sequence of Coriobacteriaceae Strain 68-1-3, a Novel Mucus-Degrading Isolate from the Swine Intestinal Tract.</title>
        <authorList>
            <person name="Looft T."/>
            <person name="Bayles D.O."/>
            <person name="Alt D.P."/>
            <person name="Stanton T.B."/>
        </authorList>
    </citation>
    <scope>NUCLEOTIDE SEQUENCE [LARGE SCALE GENOMIC DNA]</scope>
    <source>
        <strain evidence="7 8">68-1-3</strain>
    </source>
</reference>
<dbReference type="InterPro" id="IPR023908">
    <property type="entry name" value="xxxLxxG_rpt"/>
</dbReference>
<dbReference type="InterPro" id="IPR017500">
    <property type="entry name" value="Phage_infect_YhgE_N"/>
</dbReference>
<dbReference type="NCBIfam" id="TIGR03062">
    <property type="entry name" value="pip_yhgE_Cterm"/>
    <property type="match status" value="1"/>
</dbReference>
<accession>A0A0A8B5I6</accession>
<dbReference type="HOGENOM" id="CLU_004534_1_0_11"/>
<keyword evidence="3 5" id="KW-1133">Transmembrane helix</keyword>
<name>A0A0A8B5I6_9ACTN</name>
<reference evidence="8" key="1">
    <citation type="submission" date="2014-08" db="EMBL/GenBank/DDBJ databases">
        <title>Coriobacteriaceae sp. complete genome.</title>
        <authorList>
            <person name="Looft T."/>
            <person name="Bayles D.O."/>
            <person name="Stanton T.B."/>
        </authorList>
    </citation>
    <scope>NUCLEOTIDE SEQUENCE [LARGE SCALE GENOMIC DNA]</scope>
    <source>
        <strain evidence="8">68-1-3</strain>
    </source>
</reference>